<keyword evidence="2" id="KW-1185">Reference proteome</keyword>
<comment type="caution">
    <text evidence="1">The sequence shown here is derived from an EMBL/GenBank/DDBJ whole genome shotgun (WGS) entry which is preliminary data.</text>
</comment>
<reference evidence="1 2" key="1">
    <citation type="submission" date="2024-06" db="EMBL/GenBank/DDBJ databases">
        <title>Genomic Encyclopedia of Type Strains, Phase V (KMG-V): Genome sequencing to study the core and pangenomes of soil and plant-associated prokaryotes.</title>
        <authorList>
            <person name="Whitman W."/>
        </authorList>
    </citation>
    <scope>NUCLEOTIDE SEQUENCE [LARGE SCALE GENOMIC DNA]</scope>
    <source>
        <strain evidence="1 2">USDA 160</strain>
    </source>
</reference>
<dbReference type="InterPro" id="IPR007487">
    <property type="entry name" value="ABC_transpt-TYRBP-like"/>
</dbReference>
<sequence>MFYNERKRLAQLGRAYRIATMAPADLFLDAGAVMSYGPVWSAMFRNAARYVDKILKGANPAELPVQQPTQFRFVINLKAAKAIDLEIPPIVVSRADEVME</sequence>
<dbReference type="Proteomes" id="UP001549291">
    <property type="component" value="Unassembled WGS sequence"/>
</dbReference>
<name>A0ABV2RY67_BRAJP</name>
<dbReference type="PANTHER" id="PTHR35271">
    <property type="entry name" value="ABC TRANSPORTER, SUBSTRATE-BINDING LIPOPROTEIN-RELATED"/>
    <property type="match status" value="1"/>
</dbReference>
<dbReference type="Pfam" id="PF04392">
    <property type="entry name" value="ABC_sub_bind"/>
    <property type="match status" value="1"/>
</dbReference>
<dbReference type="EMBL" id="JBEPTQ010000002">
    <property type="protein sequence ID" value="MET4721851.1"/>
    <property type="molecule type" value="Genomic_DNA"/>
</dbReference>
<dbReference type="PANTHER" id="PTHR35271:SF1">
    <property type="entry name" value="ABC TRANSPORTER, SUBSTRATE-BINDING LIPOPROTEIN"/>
    <property type="match status" value="1"/>
</dbReference>
<accession>A0ABV2RY67</accession>
<evidence type="ECO:0000313" key="1">
    <source>
        <dbReference type="EMBL" id="MET4721851.1"/>
    </source>
</evidence>
<protein>
    <submittedName>
        <fullName evidence="1">ABC-type uncharacterized transport system substrate-binding protein</fullName>
    </submittedName>
</protein>
<evidence type="ECO:0000313" key="2">
    <source>
        <dbReference type="Proteomes" id="UP001549291"/>
    </source>
</evidence>
<proteinExistence type="predicted"/>
<dbReference type="Gene3D" id="3.40.50.2300">
    <property type="match status" value="1"/>
</dbReference>
<organism evidence="1 2">
    <name type="scientific">Bradyrhizobium japonicum</name>
    <dbReference type="NCBI Taxonomy" id="375"/>
    <lineage>
        <taxon>Bacteria</taxon>
        <taxon>Pseudomonadati</taxon>
        <taxon>Pseudomonadota</taxon>
        <taxon>Alphaproteobacteria</taxon>
        <taxon>Hyphomicrobiales</taxon>
        <taxon>Nitrobacteraceae</taxon>
        <taxon>Bradyrhizobium</taxon>
    </lineage>
</organism>
<gene>
    <name evidence="1" type="ORF">ABIF63_005957</name>
</gene>